<dbReference type="OrthoDB" id="3698172at2"/>
<sequence length="122" mass="13198">MKKIAPIAVDLLLVVVFCMIGRRSHEEAVLAGLLYTVWPFAAGLALGWVIAIVLDRRRGGDAPFDGTRLWPTGVVIWVTTVIAGMLLRVVSGQGTAFSFFLVAGAVLAFFLLGWRTAIRALN</sequence>
<dbReference type="AlphaFoldDB" id="A0A1W0AQN5"/>
<feature type="transmembrane region" description="Helical" evidence="1">
    <location>
        <begin position="28"/>
        <end position="54"/>
    </location>
</feature>
<proteinExistence type="predicted"/>
<evidence type="ECO:0000313" key="3">
    <source>
        <dbReference type="Proteomes" id="UP000188836"/>
    </source>
</evidence>
<dbReference type="RefSeq" id="WP_077120453.1">
    <property type="nucleotide sequence ID" value="NZ_LOKT01000024.1"/>
</dbReference>
<feature type="transmembrane region" description="Helical" evidence="1">
    <location>
        <begin position="69"/>
        <end position="90"/>
    </location>
</feature>
<keyword evidence="3" id="KW-1185">Reference proteome</keyword>
<evidence type="ECO:0000313" key="2">
    <source>
        <dbReference type="EMBL" id="ONM46590.1"/>
    </source>
</evidence>
<dbReference type="Pfam" id="PF11255">
    <property type="entry name" value="DUF3054"/>
    <property type="match status" value="1"/>
</dbReference>
<keyword evidence="1" id="KW-0472">Membrane</keyword>
<organism evidence="2 3">
    <name type="scientific">Nocardia donostiensis</name>
    <dbReference type="NCBI Taxonomy" id="1538463"/>
    <lineage>
        <taxon>Bacteria</taxon>
        <taxon>Bacillati</taxon>
        <taxon>Actinomycetota</taxon>
        <taxon>Actinomycetes</taxon>
        <taxon>Mycobacteriales</taxon>
        <taxon>Nocardiaceae</taxon>
        <taxon>Nocardia</taxon>
    </lineage>
</organism>
<evidence type="ECO:0000256" key="1">
    <source>
        <dbReference type="SAM" id="Phobius"/>
    </source>
</evidence>
<keyword evidence="1" id="KW-1133">Transmembrane helix</keyword>
<feature type="transmembrane region" description="Helical" evidence="1">
    <location>
        <begin position="96"/>
        <end position="114"/>
    </location>
</feature>
<protein>
    <recommendedName>
        <fullName evidence="4">DUF3054 domain-containing protein</fullName>
    </recommendedName>
</protein>
<reference evidence="2 3" key="1">
    <citation type="journal article" date="2016" name="Antonie Van Leeuwenhoek">
        <title>Nocardia donostiensis sp. nov., isolated from human respiratory specimens.</title>
        <authorList>
            <person name="Ercibengoa M."/>
            <person name="Bell M."/>
            <person name="Marimon J.M."/>
            <person name="Humrighouse B."/>
            <person name="Klenk H.P."/>
            <person name="Potter G."/>
            <person name="Perez-Trallero E."/>
        </authorList>
    </citation>
    <scope>NUCLEOTIDE SEQUENCE [LARGE SCALE GENOMIC DNA]</scope>
    <source>
        <strain evidence="2 3">X1655</strain>
    </source>
</reference>
<name>A0A1W0AQN5_9NOCA</name>
<gene>
    <name evidence="2" type="ORF">B0T46_21965</name>
</gene>
<comment type="caution">
    <text evidence="2">The sequence shown here is derived from an EMBL/GenBank/DDBJ whole genome shotgun (WGS) entry which is preliminary data.</text>
</comment>
<dbReference type="InterPro" id="IPR021414">
    <property type="entry name" value="DUF3054"/>
</dbReference>
<dbReference type="STRING" id="1538463.B0T36_24580"/>
<keyword evidence="1" id="KW-0812">Transmembrane</keyword>
<accession>A0A1W0AQN5</accession>
<dbReference type="Proteomes" id="UP000188836">
    <property type="component" value="Unassembled WGS sequence"/>
</dbReference>
<dbReference type="EMBL" id="MUMY01000022">
    <property type="protein sequence ID" value="ONM46590.1"/>
    <property type="molecule type" value="Genomic_DNA"/>
</dbReference>
<evidence type="ECO:0008006" key="4">
    <source>
        <dbReference type="Google" id="ProtNLM"/>
    </source>
</evidence>